<proteinExistence type="predicted"/>
<keyword evidence="2" id="KW-0808">Transferase</keyword>
<keyword evidence="3" id="KW-0949">S-adenosyl-L-methionine</keyword>
<dbReference type="SUPFAM" id="SSF81822">
    <property type="entry name" value="RuBisCo LSMT C-terminal, substrate-binding domain"/>
    <property type="match status" value="1"/>
</dbReference>
<keyword evidence="7" id="KW-1185">Reference proteome</keyword>
<dbReference type="InterPro" id="IPR015353">
    <property type="entry name" value="Rubisco_LSMT_subst-bd"/>
</dbReference>
<dbReference type="EMBL" id="JAODAN010000011">
    <property type="protein sequence ID" value="KAK1921258.1"/>
    <property type="molecule type" value="Genomic_DNA"/>
</dbReference>
<gene>
    <name evidence="6" type="ORF">DB88DRAFT_506625</name>
</gene>
<evidence type="ECO:0000256" key="1">
    <source>
        <dbReference type="ARBA" id="ARBA00022603"/>
    </source>
</evidence>
<dbReference type="Proteomes" id="UP001182556">
    <property type="component" value="Unassembled WGS sequence"/>
</dbReference>
<dbReference type="GO" id="GO:0016279">
    <property type="term" value="F:protein-lysine N-methyltransferase activity"/>
    <property type="evidence" value="ECO:0007669"/>
    <property type="project" value="TreeGrafter"/>
</dbReference>
<keyword evidence="1" id="KW-0489">Methyltransferase</keyword>
<organism evidence="6 7">
    <name type="scientific">Papiliotrema laurentii</name>
    <name type="common">Cryptococcus laurentii</name>
    <dbReference type="NCBI Taxonomy" id="5418"/>
    <lineage>
        <taxon>Eukaryota</taxon>
        <taxon>Fungi</taxon>
        <taxon>Dikarya</taxon>
        <taxon>Basidiomycota</taxon>
        <taxon>Agaricomycotina</taxon>
        <taxon>Tremellomycetes</taxon>
        <taxon>Tremellales</taxon>
        <taxon>Rhynchogastremaceae</taxon>
        <taxon>Papiliotrema</taxon>
    </lineage>
</organism>
<sequence>MQLPDAKSKSYTERLLDDYEAAGGWINRKVFGLSSFPAMGYGAIAKSAIPSDTPLFHVPLGMVLSPQSSDLKAKLSAEEWESLGTGWSPLILTMMWESSKGPASAWNYYLESMPTEFDTPMLWEPEHLAELAGTDVAKRIGREEAESEYTNLIQPILKAHSDLFPANSPHFDLTAFHLHGSRILSRSFMVPATIFNVEYQREKDDGDTDDGADDLMTVMIPMADMLNAAYHSDNARLFDDDDDASQLRPRHLGPGFTMVSTKEVKQNEQIFNTYSSPPNSELLRKYGHVDVLALDNDILSCLDDEWIGGWPYGNPGDEVELDGNLVVEAFQNLGGSSNVDVEERVNYWLDDGQEDAFYLTLADSLDRGLIAFARILLYDNEWLRFKEKGKLPVATVDKTVHAILNGAIERRLSFYKTDLQSDLELLKQGSMSLRARAAAIVRVGEKRILLRTMRAIGSAAQTAEALSKKRDLDGQKDPAQKRRKG</sequence>
<dbReference type="PANTHER" id="PTHR13271:SF34">
    <property type="entry name" value="N-LYSINE METHYLTRANSFERASE SETD6"/>
    <property type="match status" value="1"/>
</dbReference>
<dbReference type="Gene3D" id="3.90.1410.10">
    <property type="entry name" value="set domain protein methyltransferase, domain 1"/>
    <property type="match status" value="1"/>
</dbReference>
<feature type="region of interest" description="Disordered" evidence="4">
    <location>
        <begin position="463"/>
        <end position="485"/>
    </location>
</feature>
<dbReference type="GO" id="GO:0032259">
    <property type="term" value="P:methylation"/>
    <property type="evidence" value="ECO:0007669"/>
    <property type="project" value="UniProtKB-KW"/>
</dbReference>
<evidence type="ECO:0000256" key="3">
    <source>
        <dbReference type="ARBA" id="ARBA00022691"/>
    </source>
</evidence>
<comment type="caution">
    <text evidence="6">The sequence shown here is derived from an EMBL/GenBank/DDBJ whole genome shotgun (WGS) entry which is preliminary data.</text>
</comment>
<dbReference type="PROSITE" id="PS50280">
    <property type="entry name" value="SET"/>
    <property type="match status" value="1"/>
</dbReference>
<accession>A0AAD9CVR1</accession>
<dbReference type="InterPro" id="IPR046341">
    <property type="entry name" value="SET_dom_sf"/>
</dbReference>
<dbReference type="SUPFAM" id="SSF82199">
    <property type="entry name" value="SET domain"/>
    <property type="match status" value="1"/>
</dbReference>
<feature type="compositionally biased region" description="Basic and acidic residues" evidence="4">
    <location>
        <begin position="466"/>
        <end position="485"/>
    </location>
</feature>
<evidence type="ECO:0000256" key="2">
    <source>
        <dbReference type="ARBA" id="ARBA00022679"/>
    </source>
</evidence>
<dbReference type="Gene3D" id="3.90.1420.10">
    <property type="entry name" value="Rubisco LSMT, substrate-binding domain"/>
    <property type="match status" value="1"/>
</dbReference>
<evidence type="ECO:0000313" key="7">
    <source>
        <dbReference type="Proteomes" id="UP001182556"/>
    </source>
</evidence>
<feature type="domain" description="SET" evidence="5">
    <location>
        <begin position="29"/>
        <end position="275"/>
    </location>
</feature>
<dbReference type="GO" id="GO:0005634">
    <property type="term" value="C:nucleus"/>
    <property type="evidence" value="ECO:0007669"/>
    <property type="project" value="TreeGrafter"/>
</dbReference>
<protein>
    <submittedName>
        <fullName evidence="6">Nucleus protein</fullName>
    </submittedName>
</protein>
<dbReference type="AlphaFoldDB" id="A0AAD9CVR1"/>
<evidence type="ECO:0000259" key="5">
    <source>
        <dbReference type="PROSITE" id="PS50280"/>
    </source>
</evidence>
<evidence type="ECO:0000313" key="6">
    <source>
        <dbReference type="EMBL" id="KAK1921258.1"/>
    </source>
</evidence>
<dbReference type="Pfam" id="PF09273">
    <property type="entry name" value="Rubis-subs-bind"/>
    <property type="match status" value="1"/>
</dbReference>
<name>A0AAD9CVR1_PAPLA</name>
<dbReference type="InterPro" id="IPR050600">
    <property type="entry name" value="SETD3_SETD6_MTase"/>
</dbReference>
<evidence type="ECO:0000256" key="4">
    <source>
        <dbReference type="SAM" id="MobiDB-lite"/>
    </source>
</evidence>
<reference evidence="6" key="1">
    <citation type="submission" date="2023-02" db="EMBL/GenBank/DDBJ databases">
        <title>Identification and recombinant expression of a fungal hydrolase from Papiliotrema laurentii that hydrolyzes apple cutin and clears colloidal polyester polyurethane.</title>
        <authorList>
            <consortium name="DOE Joint Genome Institute"/>
            <person name="Roman V.A."/>
            <person name="Bojanowski C."/>
            <person name="Crable B.R."/>
            <person name="Wagner D.N."/>
            <person name="Hung C.S."/>
            <person name="Nadeau L.J."/>
            <person name="Schratz L."/>
            <person name="Haridas S."/>
            <person name="Pangilinan J."/>
            <person name="Lipzen A."/>
            <person name="Na H."/>
            <person name="Yan M."/>
            <person name="Ng V."/>
            <person name="Grigoriev I.V."/>
            <person name="Spatafora J.W."/>
            <person name="Barlow D."/>
            <person name="Biffinger J."/>
            <person name="Kelley-Loughnane N."/>
            <person name="Varaljay V.A."/>
            <person name="Crookes-Goodson W.J."/>
        </authorList>
    </citation>
    <scope>NUCLEOTIDE SEQUENCE</scope>
    <source>
        <strain evidence="6">5307AH</strain>
    </source>
</reference>
<dbReference type="InterPro" id="IPR001214">
    <property type="entry name" value="SET_dom"/>
</dbReference>
<dbReference type="PANTHER" id="PTHR13271">
    <property type="entry name" value="UNCHARACTERIZED PUTATIVE METHYLTRANSFERASE"/>
    <property type="match status" value="1"/>
</dbReference>
<dbReference type="InterPro" id="IPR036464">
    <property type="entry name" value="Rubisco_LSMT_subst-bd_sf"/>
</dbReference>